<dbReference type="Gene3D" id="3.20.20.100">
    <property type="entry name" value="NADP-dependent oxidoreductase domain"/>
    <property type="match status" value="1"/>
</dbReference>
<reference evidence="3" key="1">
    <citation type="submission" date="2020-05" db="EMBL/GenBank/DDBJ databases">
        <authorList>
            <person name="Chiriac C."/>
            <person name="Salcher M."/>
            <person name="Ghai R."/>
            <person name="Kavagutti S V."/>
        </authorList>
    </citation>
    <scope>NUCLEOTIDE SEQUENCE</scope>
</reference>
<dbReference type="InterPro" id="IPR050791">
    <property type="entry name" value="Aldo-Keto_reductase"/>
</dbReference>
<dbReference type="CDD" id="cd19076">
    <property type="entry name" value="AKR_AKR13A_13D"/>
    <property type="match status" value="1"/>
</dbReference>
<dbReference type="AlphaFoldDB" id="A0A6J6WNE9"/>
<dbReference type="GO" id="GO:0016491">
    <property type="term" value="F:oxidoreductase activity"/>
    <property type="evidence" value="ECO:0007669"/>
    <property type="project" value="UniProtKB-KW"/>
</dbReference>
<evidence type="ECO:0000259" key="2">
    <source>
        <dbReference type="Pfam" id="PF00248"/>
    </source>
</evidence>
<dbReference type="InterPro" id="IPR023210">
    <property type="entry name" value="NADP_OxRdtase_dom"/>
</dbReference>
<evidence type="ECO:0000256" key="1">
    <source>
        <dbReference type="ARBA" id="ARBA00023002"/>
    </source>
</evidence>
<dbReference type="GO" id="GO:0005737">
    <property type="term" value="C:cytoplasm"/>
    <property type="evidence" value="ECO:0007669"/>
    <property type="project" value="TreeGrafter"/>
</dbReference>
<evidence type="ECO:0000313" key="3">
    <source>
        <dbReference type="EMBL" id="CAB4784754.1"/>
    </source>
</evidence>
<dbReference type="PRINTS" id="PR00069">
    <property type="entry name" value="ALDKETRDTASE"/>
</dbReference>
<protein>
    <submittedName>
        <fullName evidence="3">Unannotated protein</fullName>
    </submittedName>
</protein>
<sequence length="326" mass="35812">MQKRKLGPVLEVSALGLGCMGMSDFYGPREDSASTATIHRAIDLGITFFDTADIYGPFTNEVLVGKALQGRRSDVVIATKFGNERKPDGTFIGVNGKPDYVRKACDDSLARLGIDYIDLYYQHRVDRTVPIEDTWGAMKELVDAGKVRHLGISEALPETIRKAHAVHPMTAIQSEWSLWTRDPEINGVLEVARELNIGFVPYSPLGRGFLTGHITSIEDFDKSDARRNHPRFQGENFALNMKIVDAVNAMAKEKGVTSAQLALAWVLTQGNDIVPIPGTRNIQRLEENCGSLNIELTSEDLARLNAIAPIGVTSGDRYPDMSGVNV</sequence>
<feature type="domain" description="NADP-dependent oxidoreductase" evidence="2">
    <location>
        <begin position="15"/>
        <end position="307"/>
    </location>
</feature>
<organism evidence="3">
    <name type="scientific">freshwater metagenome</name>
    <dbReference type="NCBI Taxonomy" id="449393"/>
    <lineage>
        <taxon>unclassified sequences</taxon>
        <taxon>metagenomes</taxon>
        <taxon>ecological metagenomes</taxon>
    </lineage>
</organism>
<dbReference type="PANTHER" id="PTHR43625">
    <property type="entry name" value="AFLATOXIN B1 ALDEHYDE REDUCTASE"/>
    <property type="match status" value="1"/>
</dbReference>
<accession>A0A6J6WNE9</accession>
<dbReference type="InterPro" id="IPR020471">
    <property type="entry name" value="AKR"/>
</dbReference>
<dbReference type="PANTHER" id="PTHR43625:SF40">
    <property type="entry name" value="ALDO-KETO REDUCTASE YAKC [NADP(+)]"/>
    <property type="match status" value="1"/>
</dbReference>
<dbReference type="EMBL" id="CAEZZR010000177">
    <property type="protein sequence ID" value="CAB4784754.1"/>
    <property type="molecule type" value="Genomic_DNA"/>
</dbReference>
<keyword evidence="1" id="KW-0560">Oxidoreductase</keyword>
<proteinExistence type="predicted"/>
<dbReference type="Pfam" id="PF00248">
    <property type="entry name" value="Aldo_ket_red"/>
    <property type="match status" value="1"/>
</dbReference>
<dbReference type="InterPro" id="IPR036812">
    <property type="entry name" value="NAD(P)_OxRdtase_dom_sf"/>
</dbReference>
<name>A0A6J6WNE9_9ZZZZ</name>
<gene>
    <name evidence="3" type="ORF">UFOPK2907_01390</name>
</gene>
<dbReference type="SUPFAM" id="SSF51430">
    <property type="entry name" value="NAD(P)-linked oxidoreductase"/>
    <property type="match status" value="1"/>
</dbReference>